<evidence type="ECO:0000256" key="4">
    <source>
        <dbReference type="ARBA" id="ARBA00018586"/>
    </source>
</evidence>
<dbReference type="InterPro" id="IPR008873">
    <property type="entry name" value="TraA"/>
</dbReference>
<dbReference type="Proteomes" id="UP000234667">
    <property type="component" value="Unassembled WGS sequence"/>
</dbReference>
<evidence type="ECO:0000256" key="9">
    <source>
        <dbReference type="ARBA" id="ARBA00023136"/>
    </source>
</evidence>
<comment type="subunit">
    <text evidence="10">Monomer. Interacts with itself to form filaments; also interacts with TraQ.</text>
</comment>
<comment type="caution">
    <text evidence="12">The sequence shown here is derived from an EMBL/GenBank/DDBJ whole genome shotgun (WGS) entry which is preliminary data.</text>
</comment>
<reference evidence="12 13" key="2">
    <citation type="submission" date="2018-01" db="EMBL/GenBank/DDBJ databases">
        <title>Genomic study of Klebsiella pneumoniae.</title>
        <authorList>
            <person name="Yang Y."/>
            <person name="Bicalho R."/>
        </authorList>
    </citation>
    <scope>NUCLEOTIDE SEQUENCE [LARGE SCALE GENOMIC DNA]</scope>
    <source>
        <strain evidence="12 13">A10</strain>
    </source>
</reference>
<name>A0A2J5QCA7_9ENTR</name>
<keyword evidence="5" id="KW-1003">Cell membrane</keyword>
<accession>A0A2J5QCA7</accession>
<evidence type="ECO:0000256" key="1">
    <source>
        <dbReference type="ARBA" id="ARBA00004429"/>
    </source>
</evidence>
<evidence type="ECO:0000256" key="5">
    <source>
        <dbReference type="ARBA" id="ARBA00022475"/>
    </source>
</evidence>
<dbReference type="AlphaFoldDB" id="A0A2J5QCA7"/>
<keyword evidence="11" id="KW-1133">Transmembrane helix</keyword>
<keyword evidence="8" id="KW-0184">Conjugation</keyword>
<evidence type="ECO:0000256" key="2">
    <source>
        <dbReference type="ARBA" id="ARBA00004613"/>
    </source>
</evidence>
<keyword evidence="9 11" id="KW-0472">Membrane</keyword>
<sequence length="117" mass="12763">MSTNGNALNVMKGWAVASLFRKARENRQLKKFIKNGGLILISLMVAHPALASGTDLLASQNTTVNSTFGSGSSIVKWFYIAEIIMGLFIYIKVRSPMVFVGIVMCIIFTRVAFSIAS</sequence>
<evidence type="ECO:0000256" key="8">
    <source>
        <dbReference type="ARBA" id="ARBA00022971"/>
    </source>
</evidence>
<feature type="transmembrane region" description="Helical" evidence="11">
    <location>
        <begin position="75"/>
        <end position="91"/>
    </location>
</feature>
<evidence type="ECO:0000256" key="3">
    <source>
        <dbReference type="ARBA" id="ARBA00009586"/>
    </source>
</evidence>
<evidence type="ECO:0000256" key="7">
    <source>
        <dbReference type="ARBA" id="ARBA00022525"/>
    </source>
</evidence>
<comment type="similarity">
    <text evidence="3">Belongs to the TraA family.</text>
</comment>
<reference evidence="12 13" key="1">
    <citation type="submission" date="2017-11" db="EMBL/GenBank/DDBJ databases">
        <authorList>
            <person name="Han C.G."/>
        </authorList>
    </citation>
    <scope>NUCLEOTIDE SEQUENCE [LARGE SCALE GENOMIC DNA]</scope>
    <source>
        <strain evidence="12 13">A10</strain>
    </source>
</reference>
<protein>
    <recommendedName>
        <fullName evidence="4">Pilin</fullName>
    </recommendedName>
</protein>
<keyword evidence="7" id="KW-0964">Secreted</keyword>
<dbReference type="EMBL" id="PIDR01000002">
    <property type="protein sequence ID" value="PLO75615.1"/>
    <property type="molecule type" value="Genomic_DNA"/>
</dbReference>
<dbReference type="GO" id="GO:0005886">
    <property type="term" value="C:plasma membrane"/>
    <property type="evidence" value="ECO:0007669"/>
    <property type="project" value="UniProtKB-SubCell"/>
</dbReference>
<evidence type="ECO:0000256" key="6">
    <source>
        <dbReference type="ARBA" id="ARBA00022519"/>
    </source>
</evidence>
<gene>
    <name evidence="12" type="ORF">CWN49_00390</name>
</gene>
<evidence type="ECO:0000313" key="13">
    <source>
        <dbReference type="Proteomes" id="UP000234667"/>
    </source>
</evidence>
<keyword evidence="6" id="KW-0997">Cell inner membrane</keyword>
<evidence type="ECO:0000256" key="11">
    <source>
        <dbReference type="SAM" id="Phobius"/>
    </source>
</evidence>
<evidence type="ECO:0000256" key="10">
    <source>
        <dbReference type="ARBA" id="ARBA00026027"/>
    </source>
</evidence>
<dbReference type="Pfam" id="PF05513">
    <property type="entry name" value="TraA"/>
    <property type="match status" value="1"/>
</dbReference>
<organism evidence="12 13">
    <name type="scientific">Klebsiella michiganensis</name>
    <dbReference type="NCBI Taxonomy" id="1134687"/>
    <lineage>
        <taxon>Bacteria</taxon>
        <taxon>Pseudomonadati</taxon>
        <taxon>Pseudomonadota</taxon>
        <taxon>Gammaproteobacteria</taxon>
        <taxon>Enterobacterales</taxon>
        <taxon>Enterobacteriaceae</taxon>
        <taxon>Klebsiella/Raoultella group</taxon>
        <taxon>Klebsiella</taxon>
    </lineage>
</organism>
<feature type="transmembrane region" description="Helical" evidence="11">
    <location>
        <begin position="98"/>
        <end position="116"/>
    </location>
</feature>
<dbReference type="GO" id="GO:0005576">
    <property type="term" value="C:extracellular region"/>
    <property type="evidence" value="ECO:0007669"/>
    <property type="project" value="UniProtKB-SubCell"/>
</dbReference>
<comment type="subcellular location">
    <subcellularLocation>
        <location evidence="1">Cell inner membrane</location>
        <topology evidence="1">Multi-pass membrane protein</topology>
    </subcellularLocation>
    <subcellularLocation>
        <location evidence="2">Secreted</location>
    </subcellularLocation>
</comment>
<proteinExistence type="inferred from homology"/>
<keyword evidence="11" id="KW-0812">Transmembrane</keyword>
<evidence type="ECO:0000313" key="12">
    <source>
        <dbReference type="EMBL" id="PLO75615.1"/>
    </source>
</evidence>